<feature type="active site" evidence="14">
    <location>
        <position position="359"/>
    </location>
</feature>
<evidence type="ECO:0000256" key="13">
    <source>
        <dbReference type="ARBA" id="ARBA00029656"/>
    </source>
</evidence>
<dbReference type="Pfam" id="PF07687">
    <property type="entry name" value="M20_dimer"/>
    <property type="match status" value="1"/>
</dbReference>
<evidence type="ECO:0000259" key="18">
    <source>
        <dbReference type="PROSITE" id="PS50262"/>
    </source>
</evidence>
<comment type="similarity">
    <text evidence="3">Belongs to the peptidase M20A family.</text>
</comment>
<dbReference type="GO" id="GO:0016020">
    <property type="term" value="C:membrane"/>
    <property type="evidence" value="ECO:0007669"/>
    <property type="project" value="UniProtKB-SubCell"/>
</dbReference>
<evidence type="ECO:0000256" key="11">
    <source>
        <dbReference type="ARBA" id="ARBA00022989"/>
    </source>
</evidence>
<sequence>MADLLMLLLCVPLKTVYFFVVLWDSGGAACKVANYIMMLSFTASVLNLTAVSLERFIVIVFPMRSRSLCTMSNCRRSVMVVWVTSLLLASPVIFVMRMSTVVYMDPAKTVRVTAYYCQKMDSLAFVTYQLSVLFVVPALLMIAFYAAVIRELWRSTKTIIVLTNSTARGTETYYLQTRGRELTAGRLTAGRLTAGRSNMARDSAYNSSASLYVPQPFLRSRTPSPGGRCLQRKREKGEDVRRARKQVIKMLIVVVVLFLLCWGPSIIMGMLLSAPPSSSSSTMAQEEQAVTNFREYIRINTMHPDPNYGPCMEFLKRQGKELGAKVQVIEFAPASPTVILTLPGSDPSLPSILLNSHTDVVPVFPEHWKYDPFSAHKDENGDIYGRGTQDMKCVGMQYIEALKKLQKEGRGKFLRTIHLSFVPDEEVSGFKGMMLFVKSEAFRKLNVGFALDEGYANEGEEFFVFYGERSPWNLYVKCPGQPGHGSQFLKDNAGEKMRKVVNSFLDFRDQEEQRLAADPSLNLGDVITVNLTKVQGGVQFNVIPAEITLGFNIRVPPTTDFDELEGQMKGWCREAGADVTMEFDTQTKIPQTTCVEDGKSAWWDAFAGACKKENIKLMKRIFPAATDSRYLRSVGIPALGFSPMNHTPLLLHDHNEFLNENIFMRGIQIYTSIIPAVANLPA</sequence>
<dbReference type="Pfam" id="PF01546">
    <property type="entry name" value="Peptidase_M20"/>
    <property type="match status" value="1"/>
</dbReference>
<dbReference type="Gene3D" id="3.40.630.10">
    <property type="entry name" value="Zn peptidases"/>
    <property type="match status" value="1"/>
</dbReference>
<gene>
    <name evidence="19" type="ORF">O3P69_011089</name>
</gene>
<feature type="domain" description="G-protein coupled receptors family 1 profile" evidence="18">
    <location>
        <begin position="1"/>
        <end position="271"/>
    </location>
</feature>
<keyword evidence="16" id="KW-0807">Transducer</keyword>
<dbReference type="InterPro" id="IPR010159">
    <property type="entry name" value="N-acyl_aa_amidohydrolase"/>
</dbReference>
<feature type="binding site" evidence="15">
    <location>
        <position position="357"/>
    </location>
    <ligand>
        <name>Zn(2+)</name>
        <dbReference type="ChEBI" id="CHEBI:29105"/>
        <label>1</label>
    </ligand>
</feature>
<dbReference type="GO" id="GO:0006520">
    <property type="term" value="P:amino acid metabolic process"/>
    <property type="evidence" value="ECO:0007669"/>
    <property type="project" value="InterPro"/>
</dbReference>
<dbReference type="FunFam" id="3.30.70.360:FF:000005">
    <property type="entry name" value="Putative Aminoacylase-1"/>
    <property type="match status" value="1"/>
</dbReference>
<dbReference type="GO" id="GO:0005737">
    <property type="term" value="C:cytoplasm"/>
    <property type="evidence" value="ECO:0007669"/>
    <property type="project" value="UniProtKB-SubCell"/>
</dbReference>
<dbReference type="InterPro" id="IPR036264">
    <property type="entry name" value="Bact_exopeptidase_dim_dom"/>
</dbReference>
<dbReference type="PROSITE" id="PS00237">
    <property type="entry name" value="G_PROTEIN_RECEP_F1_1"/>
    <property type="match status" value="1"/>
</dbReference>
<feature type="transmembrane region" description="Helical" evidence="17">
    <location>
        <begin position="79"/>
        <end position="103"/>
    </location>
</feature>
<dbReference type="InterPro" id="IPR052083">
    <property type="entry name" value="Aminoacylase-1_M20A"/>
</dbReference>
<evidence type="ECO:0000256" key="17">
    <source>
        <dbReference type="SAM" id="Phobius"/>
    </source>
</evidence>
<dbReference type="EC" id="3.5.1.14" evidence="5"/>
<dbReference type="InterPro" id="IPR001261">
    <property type="entry name" value="ArgE/DapE_CS"/>
</dbReference>
<evidence type="ECO:0000256" key="4">
    <source>
        <dbReference type="ARBA" id="ARBA00010663"/>
    </source>
</evidence>
<evidence type="ECO:0000256" key="7">
    <source>
        <dbReference type="ARBA" id="ARBA00022692"/>
    </source>
</evidence>
<organism evidence="19 20">
    <name type="scientific">Scylla paramamosain</name>
    <name type="common">Mud crab</name>
    <dbReference type="NCBI Taxonomy" id="85552"/>
    <lineage>
        <taxon>Eukaryota</taxon>
        <taxon>Metazoa</taxon>
        <taxon>Ecdysozoa</taxon>
        <taxon>Arthropoda</taxon>
        <taxon>Crustacea</taxon>
        <taxon>Multicrustacea</taxon>
        <taxon>Malacostraca</taxon>
        <taxon>Eumalacostraca</taxon>
        <taxon>Eucarida</taxon>
        <taxon>Decapoda</taxon>
        <taxon>Pleocyemata</taxon>
        <taxon>Brachyura</taxon>
        <taxon>Eubrachyura</taxon>
        <taxon>Portunoidea</taxon>
        <taxon>Portunidae</taxon>
        <taxon>Portuninae</taxon>
        <taxon>Scylla</taxon>
    </lineage>
</organism>
<dbReference type="FunFam" id="3.40.630.10:FF:000019">
    <property type="entry name" value="Aminoacylase 1"/>
    <property type="match status" value="1"/>
</dbReference>
<dbReference type="GO" id="GO:0046872">
    <property type="term" value="F:metal ion binding"/>
    <property type="evidence" value="ECO:0007669"/>
    <property type="project" value="UniProtKB-KW"/>
</dbReference>
<dbReference type="PROSITE" id="PS50262">
    <property type="entry name" value="G_PROTEIN_RECEP_F1_2"/>
    <property type="match status" value="1"/>
</dbReference>
<dbReference type="AlphaFoldDB" id="A0AAW0SSG7"/>
<dbReference type="SUPFAM" id="SSF53187">
    <property type="entry name" value="Zn-dependent exopeptidases"/>
    <property type="match status" value="1"/>
</dbReference>
<comment type="similarity">
    <text evidence="4 16">Belongs to the G-protein coupled receptor 1 family.</text>
</comment>
<feature type="active site" description="Proton acceptor" evidence="14">
    <location>
        <position position="425"/>
    </location>
</feature>
<dbReference type="PROSITE" id="PS00759">
    <property type="entry name" value="ARGE_DAPE_CPG2_2"/>
    <property type="match status" value="1"/>
</dbReference>
<feature type="binding site" evidence="15">
    <location>
        <position position="390"/>
    </location>
    <ligand>
        <name>Zn(2+)</name>
        <dbReference type="ChEBI" id="CHEBI:29105"/>
        <label>2</label>
    </ligand>
</feature>
<dbReference type="GO" id="GO:0004046">
    <property type="term" value="F:aminoacylase activity"/>
    <property type="evidence" value="ECO:0007669"/>
    <property type="project" value="UniProtKB-EC"/>
</dbReference>
<feature type="transmembrane region" description="Helical" evidence="17">
    <location>
        <begin position="123"/>
        <end position="148"/>
    </location>
</feature>
<keyword evidence="20" id="KW-1185">Reference proteome</keyword>
<proteinExistence type="inferred from homology"/>
<dbReference type="InterPro" id="IPR002933">
    <property type="entry name" value="Peptidase_M20"/>
</dbReference>
<evidence type="ECO:0000313" key="20">
    <source>
        <dbReference type="Proteomes" id="UP001487740"/>
    </source>
</evidence>
<dbReference type="NCBIfam" id="TIGR01880">
    <property type="entry name" value="Ac-peptdase-euk"/>
    <property type="match status" value="1"/>
</dbReference>
<keyword evidence="11 17" id="KW-1133">Transmembrane helix</keyword>
<dbReference type="InterPro" id="IPR000276">
    <property type="entry name" value="GPCR_Rhodpsn"/>
</dbReference>
<feature type="binding site" evidence="15">
    <location>
        <position position="453"/>
    </location>
    <ligand>
        <name>Zn(2+)</name>
        <dbReference type="ChEBI" id="CHEBI:29105"/>
        <label>1</label>
    </ligand>
</feature>
<keyword evidence="9" id="KW-0378">Hydrolase</keyword>
<dbReference type="SUPFAM" id="SSF55031">
    <property type="entry name" value="Bacterial exopeptidase dimerisation domain"/>
    <property type="match status" value="1"/>
</dbReference>
<evidence type="ECO:0000256" key="15">
    <source>
        <dbReference type="PIRSR" id="PIRSR610159-2"/>
    </source>
</evidence>
<dbReference type="Proteomes" id="UP001487740">
    <property type="component" value="Unassembled WGS sequence"/>
</dbReference>
<keyword evidence="6" id="KW-0963">Cytoplasm</keyword>
<dbReference type="SUPFAM" id="SSF81321">
    <property type="entry name" value="Family A G protein-coupled receptor-like"/>
    <property type="match status" value="1"/>
</dbReference>
<dbReference type="Gene3D" id="1.10.150.900">
    <property type="match status" value="1"/>
</dbReference>
<comment type="subcellular location">
    <subcellularLocation>
        <location evidence="2">Cytoplasm</location>
    </subcellularLocation>
    <subcellularLocation>
        <location evidence="1">Membrane</location>
    </subcellularLocation>
</comment>
<feature type="binding site" evidence="15">
    <location>
        <position position="390"/>
    </location>
    <ligand>
        <name>Zn(2+)</name>
        <dbReference type="ChEBI" id="CHEBI:29105"/>
        <label>1</label>
    </ligand>
</feature>
<keyword evidence="12 17" id="KW-0472">Membrane</keyword>
<protein>
    <recommendedName>
        <fullName evidence="5">N-acyl-aliphatic-L-amino acid amidohydrolase</fullName>
        <ecNumber evidence="5">3.5.1.14</ecNumber>
    </recommendedName>
    <alternativeName>
        <fullName evidence="13">N-acyl-L-amino-acid amidohydrolase</fullName>
    </alternativeName>
</protein>
<dbReference type="GO" id="GO:0004930">
    <property type="term" value="F:G protein-coupled receptor activity"/>
    <property type="evidence" value="ECO:0007669"/>
    <property type="project" value="UniProtKB-KW"/>
</dbReference>
<dbReference type="CDD" id="cd05646">
    <property type="entry name" value="M20_AcylaseI_like"/>
    <property type="match status" value="1"/>
</dbReference>
<evidence type="ECO:0000256" key="3">
    <source>
        <dbReference type="ARBA" id="ARBA00006247"/>
    </source>
</evidence>
<evidence type="ECO:0000256" key="1">
    <source>
        <dbReference type="ARBA" id="ARBA00004370"/>
    </source>
</evidence>
<dbReference type="Gene3D" id="3.30.70.360">
    <property type="match status" value="1"/>
</dbReference>
<evidence type="ECO:0000313" key="19">
    <source>
        <dbReference type="EMBL" id="KAK8378350.1"/>
    </source>
</evidence>
<evidence type="ECO:0000256" key="2">
    <source>
        <dbReference type="ARBA" id="ARBA00004496"/>
    </source>
</evidence>
<dbReference type="Pfam" id="PF00001">
    <property type="entry name" value="7tm_1"/>
    <property type="match status" value="1"/>
</dbReference>
<comment type="cofactor">
    <cofactor evidence="15">
        <name>Zn(2+)</name>
        <dbReference type="ChEBI" id="CHEBI:29105"/>
    </cofactor>
    <text evidence="15">Binds 2 Zn(2+) ions per subunit.</text>
</comment>
<dbReference type="PROSITE" id="PS00758">
    <property type="entry name" value="ARGE_DAPE_CPG2_1"/>
    <property type="match status" value="1"/>
</dbReference>
<dbReference type="EMBL" id="JARAKH010000045">
    <property type="protein sequence ID" value="KAK8378350.1"/>
    <property type="molecule type" value="Genomic_DNA"/>
</dbReference>
<feature type="binding site" evidence="15">
    <location>
        <position position="426"/>
    </location>
    <ligand>
        <name>Zn(2+)</name>
        <dbReference type="ChEBI" id="CHEBI:29105"/>
        <label>2</label>
    </ligand>
</feature>
<keyword evidence="10 15" id="KW-0862">Zinc</keyword>
<evidence type="ECO:0000256" key="9">
    <source>
        <dbReference type="ARBA" id="ARBA00022801"/>
    </source>
</evidence>
<feature type="binding site" evidence="15">
    <location>
        <position position="652"/>
    </location>
    <ligand>
        <name>Zn(2+)</name>
        <dbReference type="ChEBI" id="CHEBI:29105"/>
        <label>2</label>
    </ligand>
</feature>
<evidence type="ECO:0000256" key="8">
    <source>
        <dbReference type="ARBA" id="ARBA00022723"/>
    </source>
</evidence>
<keyword evidence="7 16" id="KW-0812">Transmembrane</keyword>
<dbReference type="PRINTS" id="PR00237">
    <property type="entry name" value="GPCRRHODOPSN"/>
</dbReference>
<keyword evidence="8 15" id="KW-0479">Metal-binding</keyword>
<evidence type="ECO:0000256" key="14">
    <source>
        <dbReference type="PIRSR" id="PIRSR610159-1"/>
    </source>
</evidence>
<evidence type="ECO:0000256" key="16">
    <source>
        <dbReference type="RuleBase" id="RU000688"/>
    </source>
</evidence>
<dbReference type="FunFam" id="1.10.150.900:FF:000001">
    <property type="entry name" value="Aminoacylase-1, putative"/>
    <property type="match status" value="1"/>
</dbReference>
<evidence type="ECO:0000256" key="12">
    <source>
        <dbReference type="ARBA" id="ARBA00023136"/>
    </source>
</evidence>
<comment type="caution">
    <text evidence="19">The sequence shown here is derived from an EMBL/GenBank/DDBJ whole genome shotgun (WGS) entry which is preliminary data.</text>
</comment>
<feature type="transmembrane region" description="Helical" evidence="17">
    <location>
        <begin position="34"/>
        <end position="58"/>
    </location>
</feature>
<feature type="transmembrane region" description="Helical" evidence="17">
    <location>
        <begin position="251"/>
        <end position="272"/>
    </location>
</feature>
<keyword evidence="16" id="KW-0297">G-protein coupled receptor</keyword>
<evidence type="ECO:0000256" key="5">
    <source>
        <dbReference type="ARBA" id="ARBA00011913"/>
    </source>
</evidence>
<dbReference type="Gene3D" id="1.20.1070.10">
    <property type="entry name" value="Rhodopsin 7-helix transmembrane proteins"/>
    <property type="match status" value="1"/>
</dbReference>
<evidence type="ECO:0000256" key="6">
    <source>
        <dbReference type="ARBA" id="ARBA00022490"/>
    </source>
</evidence>
<dbReference type="InterPro" id="IPR011650">
    <property type="entry name" value="Peptidase_M20_dimer"/>
</dbReference>
<accession>A0AAW0SSG7</accession>
<reference evidence="19 20" key="1">
    <citation type="submission" date="2023-03" db="EMBL/GenBank/DDBJ databases">
        <title>High-quality genome of Scylla paramamosain provides insights in environmental adaptation.</title>
        <authorList>
            <person name="Zhang L."/>
        </authorList>
    </citation>
    <scope>NUCLEOTIDE SEQUENCE [LARGE SCALE GENOMIC DNA]</scope>
    <source>
        <strain evidence="19">LZ_2023a</strain>
        <tissue evidence="19">Muscle</tissue>
    </source>
</reference>
<evidence type="ECO:0000256" key="10">
    <source>
        <dbReference type="ARBA" id="ARBA00022833"/>
    </source>
</evidence>
<keyword evidence="16" id="KW-0675">Receptor</keyword>
<name>A0AAW0SSG7_SCYPA</name>
<dbReference type="PANTHER" id="PTHR45892:SF1">
    <property type="entry name" value="AMINOACYLASE-1"/>
    <property type="match status" value="1"/>
</dbReference>
<dbReference type="InterPro" id="IPR017452">
    <property type="entry name" value="GPCR_Rhodpsn_7TM"/>
</dbReference>
<dbReference type="PANTHER" id="PTHR45892">
    <property type="entry name" value="AMINOACYLASE-1"/>
    <property type="match status" value="1"/>
</dbReference>